<dbReference type="STRING" id="1121301.SAMN02745912_03788"/>
<dbReference type="AlphaFoldDB" id="A0A1M6TT86"/>
<keyword evidence="2" id="KW-1185">Reference proteome</keyword>
<evidence type="ECO:0000313" key="2">
    <source>
        <dbReference type="Proteomes" id="UP000184465"/>
    </source>
</evidence>
<accession>A0A1M6TT86</accession>
<dbReference type="RefSeq" id="WP_084112142.1">
    <property type="nucleotide sequence ID" value="NZ_FRAG01000106.1"/>
</dbReference>
<sequence length="97" mass="11827">MPRQFKQEKKKEENKFLNSLTNIYEKFVYGEVKSEDEQILENLRMAHEDWKNAEKFFENVTDPDLIDHAIYRIEAAKTRYTYLLKLAKEMNIHEDFH</sequence>
<name>A0A1M6TT86_PARC5</name>
<dbReference type="EMBL" id="FRAG01000106">
    <property type="protein sequence ID" value="SHK60144.1"/>
    <property type="molecule type" value="Genomic_DNA"/>
</dbReference>
<organism evidence="1 2">
    <name type="scientific">Paramaledivibacter caminithermalis (strain DSM 15212 / CIP 107654 / DViRD3)</name>
    <name type="common">Clostridium caminithermale</name>
    <dbReference type="NCBI Taxonomy" id="1121301"/>
    <lineage>
        <taxon>Bacteria</taxon>
        <taxon>Bacillati</taxon>
        <taxon>Bacillota</taxon>
        <taxon>Clostridia</taxon>
        <taxon>Peptostreptococcales</taxon>
        <taxon>Caminicellaceae</taxon>
        <taxon>Paramaledivibacter</taxon>
    </lineage>
</organism>
<dbReference type="InterPro" id="IPR019644">
    <property type="entry name" value="DUF2508"/>
</dbReference>
<dbReference type="OrthoDB" id="1809893at2"/>
<dbReference type="Proteomes" id="UP000184465">
    <property type="component" value="Unassembled WGS sequence"/>
</dbReference>
<proteinExistence type="predicted"/>
<gene>
    <name evidence="1" type="ORF">SAMN02745912_03788</name>
</gene>
<protein>
    <recommendedName>
        <fullName evidence="3">DUF2508 domain-containing protein</fullName>
    </recommendedName>
</protein>
<reference evidence="1 2" key="1">
    <citation type="submission" date="2016-11" db="EMBL/GenBank/DDBJ databases">
        <authorList>
            <person name="Jaros S."/>
            <person name="Januszkiewicz K."/>
            <person name="Wedrychowicz H."/>
        </authorList>
    </citation>
    <scope>NUCLEOTIDE SEQUENCE [LARGE SCALE GENOMIC DNA]</scope>
    <source>
        <strain evidence="1 2">DSM 15212</strain>
    </source>
</reference>
<evidence type="ECO:0008006" key="3">
    <source>
        <dbReference type="Google" id="ProtNLM"/>
    </source>
</evidence>
<dbReference type="Pfam" id="PF10704">
    <property type="entry name" value="DUF2508"/>
    <property type="match status" value="1"/>
</dbReference>
<evidence type="ECO:0000313" key="1">
    <source>
        <dbReference type="EMBL" id="SHK60144.1"/>
    </source>
</evidence>